<comment type="catalytic activity">
    <reaction evidence="1 10">
        <text>[protein]-peptidylproline (omega=180) = [protein]-peptidylproline (omega=0)</text>
        <dbReference type="Rhea" id="RHEA:16237"/>
        <dbReference type="Rhea" id="RHEA-COMP:10747"/>
        <dbReference type="Rhea" id="RHEA-COMP:10748"/>
        <dbReference type="ChEBI" id="CHEBI:83833"/>
        <dbReference type="ChEBI" id="CHEBI:83834"/>
        <dbReference type="EC" id="5.2.1.8"/>
    </reaction>
</comment>
<gene>
    <name evidence="12" type="ORF">ACJ72_00121</name>
</gene>
<feature type="compositionally biased region" description="Gly residues" evidence="11">
    <location>
        <begin position="502"/>
        <end position="518"/>
    </location>
</feature>
<dbReference type="GO" id="GO:0005737">
    <property type="term" value="C:cytoplasm"/>
    <property type="evidence" value="ECO:0007669"/>
    <property type="project" value="UniProtKB-SubCell"/>
</dbReference>
<evidence type="ECO:0000313" key="13">
    <source>
        <dbReference type="Proteomes" id="UP000091918"/>
    </source>
</evidence>
<evidence type="ECO:0000256" key="9">
    <source>
        <dbReference type="ARBA" id="ARBA00025287"/>
    </source>
</evidence>
<dbReference type="GO" id="GO:0005634">
    <property type="term" value="C:nucleus"/>
    <property type="evidence" value="ECO:0007669"/>
    <property type="project" value="UniProtKB-SubCell"/>
</dbReference>
<dbReference type="SUPFAM" id="SSF140984">
    <property type="entry name" value="PTPA-like"/>
    <property type="match status" value="1"/>
</dbReference>
<feature type="compositionally biased region" description="Low complexity" evidence="11">
    <location>
        <begin position="460"/>
        <end position="473"/>
    </location>
</feature>
<evidence type="ECO:0000256" key="1">
    <source>
        <dbReference type="ARBA" id="ARBA00000971"/>
    </source>
</evidence>
<keyword evidence="5 10" id="KW-0963">Cytoplasm</keyword>
<comment type="caution">
    <text evidence="12">The sequence shown here is derived from an EMBL/GenBank/DDBJ whole genome shotgun (WGS) entry which is preliminary data.</text>
</comment>
<keyword evidence="13" id="KW-1185">Reference proteome</keyword>
<name>A0A1B7P938_9EURO</name>
<evidence type="ECO:0000256" key="5">
    <source>
        <dbReference type="ARBA" id="ARBA00022490"/>
    </source>
</evidence>
<dbReference type="Pfam" id="PF03095">
    <property type="entry name" value="PTPA"/>
    <property type="match status" value="1"/>
</dbReference>
<dbReference type="AlphaFoldDB" id="A0A1B7P938"/>
<dbReference type="CDD" id="cd04087">
    <property type="entry name" value="PTPA"/>
    <property type="match status" value="1"/>
</dbReference>
<dbReference type="GO" id="GO:0003755">
    <property type="term" value="F:peptidyl-prolyl cis-trans isomerase activity"/>
    <property type="evidence" value="ECO:0007669"/>
    <property type="project" value="UniProtKB-KW"/>
</dbReference>
<feature type="compositionally biased region" description="Polar residues" evidence="11">
    <location>
        <begin position="1"/>
        <end position="11"/>
    </location>
</feature>
<dbReference type="GO" id="GO:0008160">
    <property type="term" value="F:protein tyrosine phosphatase activator activity"/>
    <property type="evidence" value="ECO:0007669"/>
    <property type="project" value="TreeGrafter"/>
</dbReference>
<evidence type="ECO:0000256" key="7">
    <source>
        <dbReference type="ARBA" id="ARBA00023235"/>
    </source>
</evidence>
<dbReference type="EC" id="5.2.1.8" evidence="10"/>
<comment type="function">
    <text evidence="9">PPIases accelerate the folding of proteins. It catalyzes the cis-trans isomerization of proline imidic peptide bonds in oligopeptides. Acts as a regulatory subunit for PP2A-like phosphatases modulating their activity or substrate specificity, probably by inducing a conformational change in the catalytic subunit, a direct target of the PPIase. Can reactivate inactive phosphatase PP2A-phosphatase methylesterase complexes (PP2Ai) in presence of ATP and Mg(2+) by dissociating the inactive form from the complex.</text>
</comment>
<dbReference type="PANTHER" id="PTHR10012:SF3">
    <property type="entry name" value="SERINE_THREONINE-PROTEIN PHOSPHATASE 2A ACTIVATOR 1"/>
    <property type="match status" value="1"/>
</dbReference>
<dbReference type="PANTHER" id="PTHR10012">
    <property type="entry name" value="SERINE/THREONINE-PROTEIN PHOSPHATASE 2A REGULATORY SUBUNIT B"/>
    <property type="match status" value="1"/>
</dbReference>
<dbReference type="GO" id="GO:0007052">
    <property type="term" value="P:mitotic spindle organization"/>
    <property type="evidence" value="ECO:0007669"/>
    <property type="project" value="TreeGrafter"/>
</dbReference>
<comment type="similarity">
    <text evidence="4 10">Belongs to the PTPA-type PPIase family.</text>
</comment>
<dbReference type="Gene3D" id="1.20.120.1150">
    <property type="match status" value="1"/>
</dbReference>
<sequence>MAAESSFSTPYLQHLDPSQPHTFELPSKKINEGSDVSTFLTSLAYRDIMTFILQLNRAMVPSKITGEDGSQRVQTWPLSCDAVEFSEPVRRLQLLLSKIDSIVDEVPPDTGPRRFGNVSFRKWWQEVEKRAPELMDECLQPEVLRQGRDGPDSVSAKEELTAYFMGSFGSPQRLDYGTGHELSFVAFLACLWKLNGFPKAGAGVEERGIVLGVIEPYLELTRRLIRTYTLEPAGSHGVWGLDDHSFLPYILGSAQLSPPISESDHTPTEGSLQNAPEPSTVAKANVVEIERKSNMYFSAIGFIYDVKRGPFWEHSPMLFDISGIRDGWGKINKVRQLSPLSPHVSANVPNPARLTVGQGMIKMYNAEVLSKFPVVQHFPFGSLFRWEHDPTAVAAPPSVHLSNRPERPGEMASPPPFNSAAGGEQGSKAPWAQPAGGMGVGMSSDSGMSVPFATAQPGSRTPRAPPTATTRAPWSSNRDRETAGQFSLPDSQASTRAPWAGAGAGAGAGSGSGAGGRARLGADPNIPTRAPWAKKDPPSGQ</sequence>
<dbReference type="STRING" id="1658172.A0A1B7P938"/>
<evidence type="ECO:0000313" key="12">
    <source>
        <dbReference type="EMBL" id="OAX85489.1"/>
    </source>
</evidence>
<feature type="compositionally biased region" description="Polar residues" evidence="11">
    <location>
        <begin position="268"/>
        <end position="277"/>
    </location>
</feature>
<feature type="region of interest" description="Disordered" evidence="11">
    <location>
        <begin position="396"/>
        <end position="541"/>
    </location>
</feature>
<keyword evidence="7 10" id="KW-0413">Isomerase</keyword>
<feature type="compositionally biased region" description="Low complexity" evidence="11">
    <location>
        <begin position="441"/>
        <end position="450"/>
    </location>
</feature>
<dbReference type="Proteomes" id="UP000091918">
    <property type="component" value="Unassembled WGS sequence"/>
</dbReference>
<comment type="subcellular location">
    <subcellularLocation>
        <location evidence="3 10">Cytoplasm</location>
    </subcellularLocation>
    <subcellularLocation>
        <location evidence="2">Nucleus</location>
    </subcellularLocation>
</comment>
<dbReference type="InterPro" id="IPR037218">
    <property type="entry name" value="PTPA_sf"/>
</dbReference>
<evidence type="ECO:0000256" key="8">
    <source>
        <dbReference type="ARBA" id="ARBA00023242"/>
    </source>
</evidence>
<proteinExistence type="inferred from homology"/>
<dbReference type="InterPro" id="IPR043170">
    <property type="entry name" value="PTPA_C_lid"/>
</dbReference>
<accession>A0A1B7P938</accession>
<evidence type="ECO:0000256" key="11">
    <source>
        <dbReference type="SAM" id="MobiDB-lite"/>
    </source>
</evidence>
<dbReference type="EMBL" id="LGUA01000006">
    <property type="protein sequence ID" value="OAX85489.1"/>
    <property type="molecule type" value="Genomic_DNA"/>
</dbReference>
<organism evidence="12 13">
    <name type="scientific">Emergomyces africanus</name>
    <dbReference type="NCBI Taxonomy" id="1955775"/>
    <lineage>
        <taxon>Eukaryota</taxon>
        <taxon>Fungi</taxon>
        <taxon>Dikarya</taxon>
        <taxon>Ascomycota</taxon>
        <taxon>Pezizomycotina</taxon>
        <taxon>Eurotiomycetes</taxon>
        <taxon>Eurotiomycetidae</taxon>
        <taxon>Onygenales</taxon>
        <taxon>Ajellomycetaceae</taxon>
        <taxon>Emergomyces</taxon>
    </lineage>
</organism>
<evidence type="ECO:0000256" key="2">
    <source>
        <dbReference type="ARBA" id="ARBA00004123"/>
    </source>
</evidence>
<protein>
    <recommendedName>
        <fullName evidence="10">Serine/threonine-protein phosphatase 2A activator</fullName>
        <ecNumber evidence="10">5.2.1.8</ecNumber>
    </recommendedName>
    <alternativeName>
        <fullName evidence="10">Phosphotyrosyl phosphatase activator</fullName>
    </alternativeName>
</protein>
<dbReference type="InterPro" id="IPR004327">
    <property type="entry name" value="Phstyr_phstse_ac"/>
</dbReference>
<evidence type="ECO:0000256" key="10">
    <source>
        <dbReference type="RuleBase" id="RU361210"/>
    </source>
</evidence>
<evidence type="ECO:0000256" key="3">
    <source>
        <dbReference type="ARBA" id="ARBA00004496"/>
    </source>
</evidence>
<dbReference type="OrthoDB" id="16120at2759"/>
<feature type="region of interest" description="Disordered" evidence="11">
    <location>
        <begin position="259"/>
        <end position="278"/>
    </location>
</feature>
<evidence type="ECO:0000256" key="4">
    <source>
        <dbReference type="ARBA" id="ARBA00011019"/>
    </source>
</evidence>
<dbReference type="GO" id="GO:0000159">
    <property type="term" value="C:protein phosphatase type 2A complex"/>
    <property type="evidence" value="ECO:0007669"/>
    <property type="project" value="TreeGrafter"/>
</dbReference>
<keyword evidence="8" id="KW-0539">Nucleus</keyword>
<evidence type="ECO:0000256" key="6">
    <source>
        <dbReference type="ARBA" id="ARBA00023110"/>
    </source>
</evidence>
<keyword evidence="6 10" id="KW-0697">Rotamase</keyword>
<feature type="region of interest" description="Disordered" evidence="11">
    <location>
        <begin position="1"/>
        <end position="27"/>
    </location>
</feature>
<reference evidence="12 13" key="1">
    <citation type="submission" date="2015-07" db="EMBL/GenBank/DDBJ databases">
        <title>Emmonsia species relationships and genome sequence.</title>
        <authorList>
            <person name="Cuomo C.A."/>
            <person name="Schwartz I.S."/>
            <person name="Kenyon C."/>
            <person name="de Hoog G.S."/>
            <person name="Govender N.P."/>
            <person name="Botha A."/>
            <person name="Moreno L."/>
            <person name="de Vries M."/>
            <person name="Munoz J.F."/>
            <person name="Stielow J.B."/>
        </authorList>
    </citation>
    <scope>NUCLEOTIDE SEQUENCE [LARGE SCALE GENOMIC DNA]</scope>
    <source>
        <strain evidence="12 13">CBS 136260</strain>
    </source>
</reference>
<feature type="compositionally biased region" description="Polar residues" evidence="11">
    <location>
        <begin position="484"/>
        <end position="495"/>
    </location>
</feature>